<dbReference type="KEGG" id="tti:THITH_08400"/>
<proteinExistence type="predicted"/>
<dbReference type="Proteomes" id="UP000005289">
    <property type="component" value="Chromosome"/>
</dbReference>
<evidence type="ECO:0000313" key="4">
    <source>
        <dbReference type="Proteomes" id="UP000005289"/>
    </source>
</evidence>
<dbReference type="InterPro" id="IPR036465">
    <property type="entry name" value="vWFA_dom_sf"/>
</dbReference>
<feature type="domain" description="VWFA" evidence="2">
    <location>
        <begin position="453"/>
        <end position="613"/>
    </location>
</feature>
<accession>W0DI33</accession>
<sequence length="642" mass="73047">MHWLEFEEIIGRRWHRWASDAASYPRYPEAAVPLDALRTTLGVCFRAAGGAPGLGVDAVPPRVSGHRLTWRQRLGLDDEQLMLARRDEENLLLPPVIDWFPEPGLNRDAYFWLAVFLAHHPETDVPSDPLQRDLRLLRDSAQASQAACASLPGLVQRHRRLCDALLQLRPRRPLPPLEAAIETVIRALLGADEPMDEPTATLLECIRSPQARLPGWLAPKGYRPPLPVPLWAEVWQRDPSAPRDADADERAADSTESEHEGTKRRAERRRLDQTERDDPLLLNRFEKMLAWAEMVNVNRPVEDDDPDSARKAADQLEQLTVTGHRREASNRLRIDLDLAPQAIDEQPLRGVHTYPEWHYRKKQYLPDHCVVIAEPSDEEGEDWQPDAATRRRIRRVRQQFEVLRPRRELLRAQLDGPDLDTDAVVRSHCDIAAGGAGSDRIYLSHHEQSRDLAVAILVDVSLSTEAWVEDRRVIDVEKEALLALVHGLAACGDDFAVYTFTSQRRQQVWVRAVKRFDERLGPPVERRVQALKPGHYTRMGPAIRHVSAELQRQPARHRLLLMLTDGKPNDMDHYEGRYGIEDSHRAVSEARRVGLVVFGVTVDQEAQQYLPRLFGRGAFAIVRRPAALPAALPAIYRQLIQP</sequence>
<dbReference type="PROSITE" id="PS50234">
    <property type="entry name" value="VWFA"/>
    <property type="match status" value="1"/>
</dbReference>
<dbReference type="HOGENOM" id="CLU_024042_0_0_6"/>
<dbReference type="Pfam" id="PF00092">
    <property type="entry name" value="VWA"/>
    <property type="match status" value="1"/>
</dbReference>
<dbReference type="InterPro" id="IPR051928">
    <property type="entry name" value="NorD/CobT"/>
</dbReference>
<dbReference type="CDD" id="cd01454">
    <property type="entry name" value="vWA_norD_type"/>
    <property type="match status" value="1"/>
</dbReference>
<feature type="region of interest" description="Disordered" evidence="1">
    <location>
        <begin position="239"/>
        <end position="272"/>
    </location>
</feature>
<organism evidence="3 4">
    <name type="scientific">Thioalkalivibrio paradoxus ARh 1</name>
    <dbReference type="NCBI Taxonomy" id="713585"/>
    <lineage>
        <taxon>Bacteria</taxon>
        <taxon>Pseudomonadati</taxon>
        <taxon>Pseudomonadota</taxon>
        <taxon>Gammaproteobacteria</taxon>
        <taxon>Chromatiales</taxon>
        <taxon>Ectothiorhodospiraceae</taxon>
        <taxon>Thioalkalivibrio</taxon>
    </lineage>
</organism>
<dbReference type="InterPro" id="IPR002035">
    <property type="entry name" value="VWF_A"/>
</dbReference>
<dbReference type="PANTHER" id="PTHR41248:SF1">
    <property type="entry name" value="NORD PROTEIN"/>
    <property type="match status" value="1"/>
</dbReference>
<reference evidence="3 4" key="1">
    <citation type="submission" date="2013-12" db="EMBL/GenBank/DDBJ databases">
        <authorList>
            <consortium name="DOE Joint Genome Institute"/>
            <person name="Muyzer G."/>
            <person name="Huntemann M."/>
            <person name="Han J."/>
            <person name="Chen A."/>
            <person name="Kyrpides N."/>
            <person name="Mavromatis K."/>
            <person name="Markowitz V."/>
            <person name="Palaniappan K."/>
            <person name="Ivanova N."/>
            <person name="Schaumberg A."/>
            <person name="Pati A."/>
            <person name="Liolios K."/>
            <person name="Nordberg H.P."/>
            <person name="Cantor M.N."/>
            <person name="Hua S.X."/>
            <person name="Woyke T."/>
        </authorList>
    </citation>
    <scope>NUCLEOTIDE SEQUENCE [LARGE SCALE GENOMIC DNA]</scope>
    <source>
        <strain evidence="3 4">ARh 1</strain>
    </source>
</reference>
<keyword evidence="4" id="KW-1185">Reference proteome</keyword>
<protein>
    <submittedName>
        <fullName evidence="3">Protein norD</fullName>
    </submittedName>
</protein>
<evidence type="ECO:0000256" key="1">
    <source>
        <dbReference type="SAM" id="MobiDB-lite"/>
    </source>
</evidence>
<dbReference type="AlphaFoldDB" id="W0DI33"/>
<name>W0DI33_9GAMM</name>
<dbReference type="Gene3D" id="3.40.50.410">
    <property type="entry name" value="von Willebrand factor, type A domain"/>
    <property type="match status" value="1"/>
</dbReference>
<dbReference type="SMART" id="SM00327">
    <property type="entry name" value="VWA"/>
    <property type="match status" value="1"/>
</dbReference>
<dbReference type="PANTHER" id="PTHR41248">
    <property type="entry name" value="NORD PROTEIN"/>
    <property type="match status" value="1"/>
</dbReference>
<evidence type="ECO:0000313" key="3">
    <source>
        <dbReference type="EMBL" id="AHE98279.1"/>
    </source>
</evidence>
<evidence type="ECO:0000259" key="2">
    <source>
        <dbReference type="PROSITE" id="PS50234"/>
    </source>
</evidence>
<dbReference type="STRING" id="713585.THITH_08400"/>
<feature type="compositionally biased region" description="Basic and acidic residues" evidence="1">
    <location>
        <begin position="240"/>
        <end position="272"/>
    </location>
</feature>
<gene>
    <name evidence="3" type="ORF">THITH_08400</name>
</gene>
<dbReference type="SUPFAM" id="SSF53300">
    <property type="entry name" value="vWA-like"/>
    <property type="match status" value="1"/>
</dbReference>
<dbReference type="EMBL" id="CP007029">
    <property type="protein sequence ID" value="AHE98279.1"/>
    <property type="molecule type" value="Genomic_DNA"/>
</dbReference>